<gene>
    <name evidence="2" type="ORF">M9799_01620</name>
</gene>
<dbReference type="PIRSF" id="PIRSF026166">
    <property type="entry name" value="UCP026166"/>
    <property type="match status" value="1"/>
</dbReference>
<evidence type="ECO:0000313" key="2">
    <source>
        <dbReference type="EMBL" id="UYG51973.1"/>
    </source>
</evidence>
<feature type="transmembrane region" description="Helical" evidence="1">
    <location>
        <begin position="129"/>
        <end position="153"/>
    </location>
</feature>
<feature type="transmembrane region" description="Helical" evidence="1">
    <location>
        <begin position="294"/>
        <end position="313"/>
    </location>
</feature>
<protein>
    <submittedName>
        <fullName evidence="2">Bile acid:sodium symporter</fullName>
    </submittedName>
</protein>
<dbReference type="PANTHER" id="PTHR18640:SF5">
    <property type="entry name" value="SODIUM_BILE ACID COTRANSPORTER 7"/>
    <property type="match status" value="1"/>
</dbReference>
<name>A0ABY6GAA9_9BURK</name>
<keyword evidence="3" id="KW-1185">Reference proteome</keyword>
<organism evidence="2 3">
    <name type="scientific">Comamonas endophytica</name>
    <dbReference type="NCBI Taxonomy" id="2949090"/>
    <lineage>
        <taxon>Bacteria</taxon>
        <taxon>Pseudomonadati</taxon>
        <taxon>Pseudomonadota</taxon>
        <taxon>Betaproteobacteria</taxon>
        <taxon>Burkholderiales</taxon>
        <taxon>Comamonadaceae</taxon>
        <taxon>Comamonas</taxon>
    </lineage>
</organism>
<feature type="transmembrane region" description="Helical" evidence="1">
    <location>
        <begin position="12"/>
        <end position="28"/>
    </location>
</feature>
<feature type="transmembrane region" description="Helical" evidence="1">
    <location>
        <begin position="165"/>
        <end position="183"/>
    </location>
</feature>
<dbReference type="Pfam" id="PF13593">
    <property type="entry name" value="SBF_like"/>
    <property type="match status" value="1"/>
</dbReference>
<sequence length="335" mass="35840">MARPRFLPDNFTLMLLGTVLLSSFLPVYGEAARVLEYITVGVIFFLFFLHGAKLSRQAIWAGISHWRLHLVVTAITFVIFPVLGWALRPLLAPLLGPDLYLGVLFLCTLPATVQSAVTLTAIARGNMPAAICSASGSTLMGIVITPLLVGLLLSQTATSSDPLQAMGRIAMQLLLPFALGHFLRPWVSPFLTRHAKRLKGLDQSSILLVVYSAFSASVVAGLWSRIPLAALAALVLVCALLLAISMGLSAWLARRFGFSKEDEITIVFCGAQKSLVSGVPMAKVLFAPSVMGGIVLPLMIFHPLQLMVSAWVAGRYAQRPQDAALPAEGAAPAKA</sequence>
<dbReference type="EMBL" id="CP106881">
    <property type="protein sequence ID" value="UYG51973.1"/>
    <property type="molecule type" value="Genomic_DNA"/>
</dbReference>
<feature type="transmembrane region" description="Helical" evidence="1">
    <location>
        <begin position="229"/>
        <end position="252"/>
    </location>
</feature>
<dbReference type="Proteomes" id="UP001162800">
    <property type="component" value="Chromosome"/>
</dbReference>
<dbReference type="Gene3D" id="1.20.1530.20">
    <property type="match status" value="1"/>
</dbReference>
<evidence type="ECO:0000256" key="1">
    <source>
        <dbReference type="SAM" id="Phobius"/>
    </source>
</evidence>
<proteinExistence type="predicted"/>
<feature type="transmembrane region" description="Helical" evidence="1">
    <location>
        <begin position="99"/>
        <end position="122"/>
    </location>
</feature>
<accession>A0ABY6GAA9</accession>
<feature type="transmembrane region" description="Helical" evidence="1">
    <location>
        <begin position="204"/>
        <end position="223"/>
    </location>
</feature>
<reference evidence="2" key="1">
    <citation type="submission" date="2022-09" db="EMBL/GenBank/DDBJ databases">
        <title>The complete genome of Acidovorax sp. 5MLIR.</title>
        <authorList>
            <person name="Liu L."/>
            <person name="Yue J."/>
            <person name="Yang F."/>
            <person name="Yuan J."/>
            <person name="Li L."/>
        </authorList>
    </citation>
    <scope>NUCLEOTIDE SEQUENCE</scope>
    <source>
        <strain evidence="2">5MLIR</strain>
    </source>
</reference>
<feature type="transmembrane region" description="Helical" evidence="1">
    <location>
        <begin position="34"/>
        <end position="54"/>
    </location>
</feature>
<dbReference type="InterPro" id="IPR016833">
    <property type="entry name" value="Put_Na-Bile_cotransptr"/>
</dbReference>
<dbReference type="RefSeq" id="WP_231042669.1">
    <property type="nucleotide sequence ID" value="NZ_CP106881.1"/>
</dbReference>
<keyword evidence="1" id="KW-0812">Transmembrane</keyword>
<feature type="transmembrane region" description="Helical" evidence="1">
    <location>
        <begin position="66"/>
        <end position="87"/>
    </location>
</feature>
<dbReference type="PANTHER" id="PTHR18640">
    <property type="entry name" value="SOLUTE CARRIER FAMILY 10 MEMBER 7"/>
    <property type="match status" value="1"/>
</dbReference>
<keyword evidence="1" id="KW-0472">Membrane</keyword>
<evidence type="ECO:0000313" key="3">
    <source>
        <dbReference type="Proteomes" id="UP001162800"/>
    </source>
</evidence>
<dbReference type="InterPro" id="IPR038770">
    <property type="entry name" value="Na+/solute_symporter_sf"/>
</dbReference>
<keyword evidence="1" id="KW-1133">Transmembrane helix</keyword>